<keyword evidence="2" id="KW-1185">Reference proteome</keyword>
<protein>
    <submittedName>
        <fullName evidence="1">Uncharacterized protein</fullName>
    </submittedName>
</protein>
<dbReference type="Proteomes" id="UP000006732">
    <property type="component" value="Chromosome"/>
</dbReference>
<dbReference type="OrthoDB" id="1265891at2"/>
<dbReference type="HOGENOM" id="CLU_2383562_0_0_7"/>
<dbReference type="eggNOG" id="ENOG5033CGY">
    <property type="taxonomic scope" value="Bacteria"/>
</dbReference>
<dbReference type="RefSeq" id="WP_011734183.1">
    <property type="nucleotide sequence ID" value="NC_008609.1"/>
</dbReference>
<sequence length="94" mass="10873">METVRATVENLEEKFVIKIESEGEVIRIPMSEDKPNEVKSAFNKILTRIKTGEFQIKLEEVGEDLFSQVANEYISQLNREIREVHGTMKEYGLV</sequence>
<dbReference type="AlphaFoldDB" id="A1AKJ9"/>
<evidence type="ECO:0000313" key="2">
    <source>
        <dbReference type="Proteomes" id="UP000006732"/>
    </source>
</evidence>
<proteinExistence type="predicted"/>
<accession>A1AKJ9</accession>
<dbReference type="EMBL" id="CP000482">
    <property type="protein sequence ID" value="ABK97869.1"/>
    <property type="molecule type" value="Genomic_DNA"/>
</dbReference>
<reference evidence="1 2" key="1">
    <citation type="submission" date="2006-10" db="EMBL/GenBank/DDBJ databases">
        <title>Complete sequence of chromosome of Pelobacter propionicus DSM 2379.</title>
        <authorList>
            <consortium name="US DOE Joint Genome Institute"/>
            <person name="Copeland A."/>
            <person name="Lucas S."/>
            <person name="Lapidus A."/>
            <person name="Barry K."/>
            <person name="Detter J.C."/>
            <person name="Glavina del Rio T."/>
            <person name="Hammon N."/>
            <person name="Israni S."/>
            <person name="Dalin E."/>
            <person name="Tice H."/>
            <person name="Pitluck S."/>
            <person name="Saunders E."/>
            <person name="Brettin T."/>
            <person name="Bruce D."/>
            <person name="Han C."/>
            <person name="Tapia R."/>
            <person name="Schmutz J."/>
            <person name="Larimer F."/>
            <person name="Land M."/>
            <person name="Hauser L."/>
            <person name="Kyrpides N."/>
            <person name="Kim E."/>
            <person name="Lovley D."/>
            <person name="Richardson P."/>
        </authorList>
    </citation>
    <scope>NUCLEOTIDE SEQUENCE [LARGE SCALE GENOMIC DNA]</scope>
    <source>
        <strain evidence="2">DSM 2379 / NBRC 103807 / OttBd1</strain>
    </source>
</reference>
<gene>
    <name evidence="1" type="ordered locus">Ppro_0234</name>
</gene>
<evidence type="ECO:0000313" key="1">
    <source>
        <dbReference type="EMBL" id="ABK97869.1"/>
    </source>
</evidence>
<dbReference type="STRING" id="338966.Ppro_0234"/>
<organism evidence="1 2">
    <name type="scientific">Pelobacter propionicus (strain DSM 2379 / NBRC 103807 / OttBd1)</name>
    <dbReference type="NCBI Taxonomy" id="338966"/>
    <lineage>
        <taxon>Bacteria</taxon>
        <taxon>Pseudomonadati</taxon>
        <taxon>Thermodesulfobacteriota</taxon>
        <taxon>Desulfuromonadia</taxon>
        <taxon>Desulfuromonadales</taxon>
        <taxon>Desulfuromonadaceae</taxon>
        <taxon>Pelobacter</taxon>
    </lineage>
</organism>
<dbReference type="KEGG" id="ppd:Ppro_0234"/>
<name>A1AKJ9_PELPD</name>